<comment type="caution">
    <text evidence="1">The sequence shown here is derived from an EMBL/GenBank/DDBJ whole genome shotgun (WGS) entry which is preliminary data.</text>
</comment>
<evidence type="ECO:0000313" key="2">
    <source>
        <dbReference type="Proteomes" id="UP001225596"/>
    </source>
</evidence>
<organism evidence="1 2">
    <name type="scientific">Keguizhuia sedimenti</name>
    <dbReference type="NCBI Taxonomy" id="3064264"/>
    <lineage>
        <taxon>Bacteria</taxon>
        <taxon>Pseudomonadati</taxon>
        <taxon>Pseudomonadota</taxon>
        <taxon>Betaproteobacteria</taxon>
        <taxon>Burkholderiales</taxon>
        <taxon>Oxalobacteraceae</taxon>
        <taxon>Keguizhuia</taxon>
    </lineage>
</organism>
<dbReference type="RefSeq" id="WP_338435799.1">
    <property type="nucleotide sequence ID" value="NZ_JAUYVH010000002.1"/>
</dbReference>
<accession>A0ABU1BLK5</accession>
<name>A0ABU1BLK5_9BURK</name>
<gene>
    <name evidence="1" type="ORF">Q8A64_05560</name>
</gene>
<dbReference type="EMBL" id="JAUYVH010000002">
    <property type="protein sequence ID" value="MDQ9169875.1"/>
    <property type="molecule type" value="Genomic_DNA"/>
</dbReference>
<dbReference type="Proteomes" id="UP001225596">
    <property type="component" value="Unassembled WGS sequence"/>
</dbReference>
<dbReference type="InterPro" id="IPR021317">
    <property type="entry name" value="DUF2917"/>
</dbReference>
<dbReference type="Pfam" id="PF11142">
    <property type="entry name" value="DUF2917"/>
    <property type="match status" value="1"/>
</dbReference>
<protein>
    <submittedName>
        <fullName evidence="1">DUF2917 domain-containing protein</fullName>
    </submittedName>
</protein>
<keyword evidence="2" id="KW-1185">Reference proteome</keyword>
<dbReference type="InterPro" id="IPR011051">
    <property type="entry name" value="RmlC_Cupin_sf"/>
</dbReference>
<reference evidence="1 2" key="1">
    <citation type="submission" date="2023-08" db="EMBL/GenBank/DDBJ databases">
        <title>Oxalobacteraceae gen .nov., isolated from river sludge outside the plant.</title>
        <authorList>
            <person name="Zhao S.Y."/>
        </authorList>
    </citation>
    <scope>NUCLEOTIDE SEQUENCE [LARGE SCALE GENOMIC DNA]</scope>
    <source>
        <strain evidence="1 2">R-40</strain>
    </source>
</reference>
<evidence type="ECO:0000313" key="1">
    <source>
        <dbReference type="EMBL" id="MDQ9169875.1"/>
    </source>
</evidence>
<sequence>MQVRSIQQSLSLPAGQIRSFLLASPVEVHVTHGRIWLTISGMADDYWMSEGDAMLLPAHQKVVVEAYKADSVLRLVEVARPMPHSAPKPEPRHACLYGKLECQAVQD</sequence>
<dbReference type="SUPFAM" id="SSF51182">
    <property type="entry name" value="RmlC-like cupins"/>
    <property type="match status" value="1"/>
</dbReference>
<proteinExistence type="predicted"/>